<dbReference type="Proteomes" id="UP000768646">
    <property type="component" value="Unassembled WGS sequence"/>
</dbReference>
<reference evidence="1 2" key="1">
    <citation type="journal article" date="2021" name="Commun. Biol.">
        <title>Genomic insights into the host specific adaptation of the Pneumocystis genus.</title>
        <authorList>
            <person name="Cisse O.H."/>
            <person name="Ma L."/>
            <person name="Dekker J.P."/>
            <person name="Khil P.P."/>
            <person name="Youn J.-H."/>
            <person name="Brenchley J.M."/>
            <person name="Blair R."/>
            <person name="Pahar B."/>
            <person name="Chabe M."/>
            <person name="Van Rompay K.K.A."/>
            <person name="Keesler R."/>
            <person name="Sukura A."/>
            <person name="Hirsch V."/>
            <person name="Kutty G."/>
            <person name="Liu Y."/>
            <person name="Peng L."/>
            <person name="Chen J."/>
            <person name="Song J."/>
            <person name="Weissenbacher-Lang C."/>
            <person name="Xu J."/>
            <person name="Upham N.S."/>
            <person name="Stajich J.E."/>
            <person name="Cuomo C.A."/>
            <person name="Cushion M.T."/>
            <person name="Kovacs J.A."/>
        </authorList>
    </citation>
    <scope>NUCLEOTIDE SEQUENCE [LARGE SCALE GENOMIC DNA]</scope>
    <source>
        <strain evidence="1 2">RABM</strain>
    </source>
</reference>
<dbReference type="EMBL" id="JABTEG010000005">
    <property type="protein sequence ID" value="KAG4305014.1"/>
    <property type="molecule type" value="Genomic_DNA"/>
</dbReference>
<comment type="caution">
    <text evidence="1">The sequence shown here is derived from an EMBL/GenBank/DDBJ whole genome shotgun (WGS) entry which is preliminary data.</text>
</comment>
<evidence type="ECO:0000313" key="1">
    <source>
        <dbReference type="EMBL" id="KAG4305014.1"/>
    </source>
</evidence>
<gene>
    <name evidence="1" type="ORF">PORY_001689</name>
</gene>
<organism evidence="1 2">
    <name type="scientific">Pneumocystis oryctolagi</name>
    <dbReference type="NCBI Taxonomy" id="42067"/>
    <lineage>
        <taxon>Eukaryota</taxon>
        <taxon>Fungi</taxon>
        <taxon>Dikarya</taxon>
        <taxon>Ascomycota</taxon>
        <taxon>Taphrinomycotina</taxon>
        <taxon>Pneumocystomycetes</taxon>
        <taxon>Pneumocystaceae</taxon>
        <taxon>Pneumocystis</taxon>
    </lineage>
</organism>
<name>A0ACB7CHW0_9ASCO</name>
<protein>
    <submittedName>
        <fullName evidence="1">Uncharacterized protein</fullName>
    </submittedName>
</protein>
<accession>A0ACB7CHW0</accession>
<keyword evidence="2" id="KW-1185">Reference proteome</keyword>
<evidence type="ECO:0000313" key="2">
    <source>
        <dbReference type="Proteomes" id="UP000768646"/>
    </source>
</evidence>
<proteinExistence type="predicted"/>
<sequence>MSCDCLSLLEAMIRVCFVCIYKGMLEMIKKSLEKKASKMSGLDDWQHLKKLAMELSVLTKSVCCECSVCEYRLAQWSKEQQSQQPQQQQMSVPSYIIEEPLQILNQGTNPLLNKYYPSLMDQQSSGPQQNMFLESLSSSYREPVHVADVKYNNTQNTSYERLFETVNNILDRSSTESSILLAQNAWCQDISLYNVWNNIQESRAASTQLLVRSLSSESSASLAEAIATASPAGRRFRKDVQQLLEKVFQCKPWPNPTEKTILARRCGLTVRQEICS</sequence>